<evidence type="ECO:0000313" key="3">
    <source>
        <dbReference type="Proteomes" id="UP001309876"/>
    </source>
</evidence>
<accession>A0AAN7Q7A5</accession>
<feature type="region of interest" description="Disordered" evidence="1">
    <location>
        <begin position="102"/>
        <end position="150"/>
    </location>
</feature>
<evidence type="ECO:0000256" key="1">
    <source>
        <dbReference type="SAM" id="MobiDB-lite"/>
    </source>
</evidence>
<dbReference type="Proteomes" id="UP001309876">
    <property type="component" value="Unassembled WGS sequence"/>
</dbReference>
<keyword evidence="3" id="KW-1185">Reference proteome</keyword>
<gene>
    <name evidence="2" type="ORF">LTR05_008572</name>
</gene>
<protein>
    <submittedName>
        <fullName evidence="2">Uncharacterized protein</fullName>
    </submittedName>
</protein>
<dbReference type="AlphaFoldDB" id="A0AAN7Q7A5"/>
<reference evidence="2 3" key="1">
    <citation type="submission" date="2023-08" db="EMBL/GenBank/DDBJ databases">
        <title>Black Yeasts Isolated from many extreme environments.</title>
        <authorList>
            <person name="Coleine C."/>
            <person name="Stajich J.E."/>
            <person name="Selbmann L."/>
        </authorList>
    </citation>
    <scope>NUCLEOTIDE SEQUENCE [LARGE SCALE GENOMIC DNA]</scope>
    <source>
        <strain evidence="2 3">CCFEE 5910</strain>
    </source>
</reference>
<comment type="caution">
    <text evidence="2">The sequence shown here is derived from an EMBL/GenBank/DDBJ whole genome shotgun (WGS) entry which is preliminary data.</text>
</comment>
<sequence>MAESDGQIDETKISHVSTLVTELQWTWNKWKHFTNVAKEVHAKMTVSRPSTWGNIEKEWTAVPPSHVEEAINSLRERTSDLFDKDLPASKIEFALNDRMRRTRQSWRNHQRETKKWSQASLGGGAAMQVDQLEGTPPGPQTSQAVPPRPVRTMDIAYLLRPNEE</sequence>
<dbReference type="EMBL" id="JAVRRJ010000014">
    <property type="protein sequence ID" value="KAK5080462.1"/>
    <property type="molecule type" value="Genomic_DNA"/>
</dbReference>
<name>A0AAN7Q7A5_9EURO</name>
<proteinExistence type="predicted"/>
<evidence type="ECO:0000313" key="2">
    <source>
        <dbReference type="EMBL" id="KAK5080462.1"/>
    </source>
</evidence>
<organism evidence="2 3">
    <name type="scientific">Lithohypha guttulata</name>
    <dbReference type="NCBI Taxonomy" id="1690604"/>
    <lineage>
        <taxon>Eukaryota</taxon>
        <taxon>Fungi</taxon>
        <taxon>Dikarya</taxon>
        <taxon>Ascomycota</taxon>
        <taxon>Pezizomycotina</taxon>
        <taxon>Eurotiomycetes</taxon>
        <taxon>Chaetothyriomycetidae</taxon>
        <taxon>Chaetothyriales</taxon>
        <taxon>Trichomeriaceae</taxon>
        <taxon>Lithohypha</taxon>
    </lineage>
</organism>